<dbReference type="EMBL" id="OW240924">
    <property type="protein sequence ID" value="CAH2327960.1"/>
    <property type="molecule type" value="Genomic_DNA"/>
</dbReference>
<keyword evidence="2" id="KW-1185">Reference proteome</keyword>
<protein>
    <submittedName>
        <fullName evidence="1">Uncharacterized protein</fullName>
    </submittedName>
</protein>
<gene>
    <name evidence="1" type="ORF">PECUL_23A016640</name>
</gene>
<dbReference type="AlphaFoldDB" id="A0AAD1TM45"/>
<sequence length="69" mass="7907">MTPLTNNRLIGGGLTSRAWGFLGTQEFIPIHNVLDDTGLKPLLELTDKPTLTHLHSFRYMQLQYFYNSL</sequence>
<dbReference type="Proteomes" id="UP001295444">
    <property type="component" value="Chromosome 13"/>
</dbReference>
<evidence type="ECO:0000313" key="2">
    <source>
        <dbReference type="Proteomes" id="UP001295444"/>
    </source>
</evidence>
<proteinExistence type="predicted"/>
<accession>A0AAD1TM45</accession>
<reference evidence="1" key="1">
    <citation type="submission" date="2022-03" db="EMBL/GenBank/DDBJ databases">
        <authorList>
            <person name="Alioto T."/>
            <person name="Alioto T."/>
            <person name="Gomez Garrido J."/>
        </authorList>
    </citation>
    <scope>NUCLEOTIDE SEQUENCE</scope>
</reference>
<name>A0AAD1TM45_PELCU</name>
<evidence type="ECO:0000313" key="1">
    <source>
        <dbReference type="EMBL" id="CAH2327960.1"/>
    </source>
</evidence>
<organism evidence="1 2">
    <name type="scientific">Pelobates cultripes</name>
    <name type="common">Western spadefoot toad</name>
    <dbReference type="NCBI Taxonomy" id="61616"/>
    <lineage>
        <taxon>Eukaryota</taxon>
        <taxon>Metazoa</taxon>
        <taxon>Chordata</taxon>
        <taxon>Craniata</taxon>
        <taxon>Vertebrata</taxon>
        <taxon>Euteleostomi</taxon>
        <taxon>Amphibia</taxon>
        <taxon>Batrachia</taxon>
        <taxon>Anura</taxon>
        <taxon>Pelobatoidea</taxon>
        <taxon>Pelobatidae</taxon>
        <taxon>Pelobates</taxon>
    </lineage>
</organism>